<feature type="region of interest" description="Disordered" evidence="1">
    <location>
        <begin position="1"/>
        <end position="345"/>
    </location>
</feature>
<comment type="caution">
    <text evidence="2">The sequence shown here is derived from an EMBL/GenBank/DDBJ whole genome shotgun (WGS) entry which is preliminary data.</text>
</comment>
<proteinExistence type="predicted"/>
<feature type="compositionally biased region" description="Basic and acidic residues" evidence="1">
    <location>
        <begin position="437"/>
        <end position="450"/>
    </location>
</feature>
<feature type="compositionally biased region" description="Basic residues" evidence="1">
    <location>
        <begin position="419"/>
        <end position="436"/>
    </location>
</feature>
<gene>
    <name evidence="2" type="ORF">SBRY_10190</name>
</gene>
<sequence length="558" mass="61284">MRLRPHRPRHDLRGVPRRRDRRGQPDADLTPGPAAGARRTDHTSGKEPLRRGPAQAGYEGESWTTPHAAGRVGRGRGGRGTGGGRLPRGHAPSGRQGRTRPRRGAVPQGVGRIGHAGARAPGRRPVLHEPGHAARPPGGYAGGVGVRHRRRVPRLEHPAGRLAPAPPRRPGGLLGGPAPGPAAGLRHDARAAALHPLEQRGPRPARRDARADRLARQRRPPRQPGLPPGVDARAEPDRQHADAVVDTRDDAAVRGRRGQPGPRRRARHVQPRQARRRPGRAVQAVRADACAHPRPGPGHPGPRQAAPQGQRPVRLLRPPRPHAGRALRVEGARPLGRRRRARLHHRGLPRLLQPALALQPAARDRRAQGPLHVPVRRRPRLVLRRPRRLRRLRAGPQPAAHQPQGLDPLDPPALPGCRAGRRPRRGGRGSPHRLRGARPERGRTHGDRARQRALGSREGPGRRAARPETGLRGRARRRDAGVRAAVRRARRARRAQRARDRRTRGRTRRLRALDLARHTRALRQPEPAGRPADRRPHSRRAGARVRAERGQGAQHPGA</sequence>
<feature type="compositionally biased region" description="Basic residues" evidence="1">
    <location>
        <begin position="335"/>
        <end position="345"/>
    </location>
</feature>
<accession>A0A9W4EC11</accession>
<feature type="compositionally biased region" description="Basic and acidic residues" evidence="1">
    <location>
        <begin position="38"/>
        <end position="50"/>
    </location>
</feature>
<dbReference type="Proteomes" id="UP001153328">
    <property type="component" value="Unassembled WGS sequence"/>
</dbReference>
<protein>
    <submittedName>
        <fullName evidence="2">Uncharacterized protein</fullName>
    </submittedName>
</protein>
<evidence type="ECO:0000313" key="2">
    <source>
        <dbReference type="EMBL" id="CAG7598798.1"/>
    </source>
</evidence>
<feature type="compositionally biased region" description="Basic and acidic residues" evidence="1">
    <location>
        <begin position="459"/>
        <end position="471"/>
    </location>
</feature>
<feature type="compositionally biased region" description="Basic residues" evidence="1">
    <location>
        <begin position="374"/>
        <end position="393"/>
    </location>
</feature>
<dbReference type="EMBL" id="CAJVAX010000001">
    <property type="protein sequence ID" value="CAG7598798.1"/>
    <property type="molecule type" value="Genomic_DNA"/>
</dbReference>
<feature type="compositionally biased region" description="Basic residues" evidence="1">
    <location>
        <begin position="254"/>
        <end position="279"/>
    </location>
</feature>
<dbReference type="AlphaFoldDB" id="A0A9W4EC11"/>
<reference evidence="2" key="1">
    <citation type="submission" date="2021-06" db="EMBL/GenBank/DDBJ databases">
        <authorList>
            <person name="Arsene-Ploetze F."/>
        </authorList>
    </citation>
    <scope>NUCLEOTIDE SEQUENCE</scope>
    <source>
        <strain evidence="2">SBRY1</strain>
    </source>
</reference>
<feature type="compositionally biased region" description="Basic and acidic residues" evidence="1">
    <location>
        <begin position="232"/>
        <end position="253"/>
    </location>
</feature>
<keyword evidence="3" id="KW-1185">Reference proteome</keyword>
<name>A0A9W4EC11_9ACTN</name>
<feature type="compositionally biased region" description="Basic residues" evidence="1">
    <location>
        <begin position="1"/>
        <end position="21"/>
    </location>
</feature>
<feature type="compositionally biased region" description="Basic residues" evidence="1">
    <location>
        <begin position="485"/>
        <end position="510"/>
    </location>
</feature>
<evidence type="ECO:0000313" key="3">
    <source>
        <dbReference type="Proteomes" id="UP001153328"/>
    </source>
</evidence>
<organism evidence="2 3">
    <name type="scientific">Actinacidiphila bryophytorum</name>
    <dbReference type="NCBI Taxonomy" id="1436133"/>
    <lineage>
        <taxon>Bacteria</taxon>
        <taxon>Bacillati</taxon>
        <taxon>Actinomycetota</taxon>
        <taxon>Actinomycetes</taxon>
        <taxon>Kitasatosporales</taxon>
        <taxon>Streptomycetaceae</taxon>
        <taxon>Actinacidiphila</taxon>
    </lineage>
</organism>
<feature type="compositionally biased region" description="Low complexity" evidence="1">
    <location>
        <begin position="301"/>
        <end position="316"/>
    </location>
</feature>
<feature type="compositionally biased region" description="Basic and acidic residues" evidence="1">
    <location>
        <begin position="197"/>
        <end position="215"/>
    </location>
</feature>
<evidence type="ECO:0000256" key="1">
    <source>
        <dbReference type="SAM" id="MobiDB-lite"/>
    </source>
</evidence>
<feature type="region of interest" description="Disordered" evidence="1">
    <location>
        <begin position="361"/>
        <end position="558"/>
    </location>
</feature>